<feature type="region of interest" description="Disordered" evidence="10">
    <location>
        <begin position="521"/>
        <end position="540"/>
    </location>
</feature>
<keyword evidence="8" id="KW-0326">Glycosidase</keyword>
<keyword evidence="9" id="KW-0624">Polysaccharide degradation</keyword>
<evidence type="ECO:0000256" key="9">
    <source>
        <dbReference type="ARBA" id="ARBA00023326"/>
    </source>
</evidence>
<keyword evidence="2" id="KW-0719">Serine esterase</keyword>
<dbReference type="OrthoDB" id="9767239at2"/>
<reference evidence="12 13" key="1">
    <citation type="submission" date="2018-12" db="EMBL/GenBank/DDBJ databases">
        <title>Complete genome sequence of Streptomyces ficellus NRRL8067, the producer of ficellomycin, feldamycin and nojirimycin.</title>
        <authorList>
            <person name="Zhang H."/>
            <person name="Yue R."/>
            <person name="Liu Y."/>
            <person name="Li M."/>
            <person name="Mu H."/>
            <person name="Zhang J."/>
        </authorList>
    </citation>
    <scope>NUCLEOTIDE SEQUENCE [LARGE SCALE GENOMIC DNA]</scope>
    <source>
        <strain evidence="12 13">NRRL 8067</strain>
    </source>
</reference>
<evidence type="ECO:0000256" key="3">
    <source>
        <dbReference type="ARBA" id="ARBA00022723"/>
    </source>
</evidence>
<dbReference type="EMBL" id="CP034279">
    <property type="protein sequence ID" value="QGV82244.1"/>
    <property type="molecule type" value="Genomic_DNA"/>
</dbReference>
<dbReference type="Pfam" id="PF07519">
    <property type="entry name" value="Tannase"/>
    <property type="match status" value="1"/>
</dbReference>
<dbReference type="SUPFAM" id="SSF53474">
    <property type="entry name" value="alpha/beta-Hydrolases"/>
    <property type="match status" value="3"/>
</dbReference>
<dbReference type="Gene3D" id="2.60.40.10">
    <property type="entry name" value="Immunoglobulins"/>
    <property type="match status" value="1"/>
</dbReference>
<dbReference type="InterPro" id="IPR050955">
    <property type="entry name" value="Plant_Biomass_Hydrol_Est"/>
</dbReference>
<dbReference type="GO" id="GO:0052689">
    <property type="term" value="F:carboxylic ester hydrolase activity"/>
    <property type="evidence" value="ECO:0007669"/>
    <property type="project" value="UniProtKB-KW"/>
</dbReference>
<evidence type="ECO:0000256" key="4">
    <source>
        <dbReference type="ARBA" id="ARBA00022729"/>
    </source>
</evidence>
<dbReference type="InterPro" id="IPR010126">
    <property type="entry name" value="Esterase_phb"/>
</dbReference>
<dbReference type="Proteomes" id="UP000422572">
    <property type="component" value="Chromosome"/>
</dbReference>
<accession>A0A6I6FG26</accession>
<evidence type="ECO:0000256" key="2">
    <source>
        <dbReference type="ARBA" id="ARBA00022487"/>
    </source>
</evidence>
<feature type="region of interest" description="Disordered" evidence="10">
    <location>
        <begin position="1"/>
        <end position="25"/>
    </location>
</feature>
<organism evidence="12 13">
    <name type="scientific">Streptomyces ficellus</name>
    <dbReference type="NCBI Taxonomy" id="1977088"/>
    <lineage>
        <taxon>Bacteria</taxon>
        <taxon>Bacillati</taxon>
        <taxon>Actinomycetota</taxon>
        <taxon>Actinomycetes</taxon>
        <taxon>Kitasatosporales</taxon>
        <taxon>Streptomycetaceae</taxon>
        <taxon>Streptomyces</taxon>
    </lineage>
</organism>
<dbReference type="Gene3D" id="3.40.50.1820">
    <property type="entry name" value="alpha/beta hydrolase"/>
    <property type="match status" value="2"/>
</dbReference>
<proteinExistence type="inferred from homology"/>
<gene>
    <name evidence="12" type="ORF">EIZ62_31290</name>
</gene>
<dbReference type="SMART" id="SM00060">
    <property type="entry name" value="FN3"/>
    <property type="match status" value="1"/>
</dbReference>
<dbReference type="InterPro" id="IPR003961">
    <property type="entry name" value="FN3_dom"/>
</dbReference>
<evidence type="ECO:0000256" key="5">
    <source>
        <dbReference type="ARBA" id="ARBA00022801"/>
    </source>
</evidence>
<keyword evidence="5" id="KW-0378">Hydrolase</keyword>
<sequence length="943" mass="98850">MPPSFPPRTPPARGTAVRRAPVGGAAPRPGRLVAALLVLLLAFGAVLTAPAPAARAAAMGLTRVTAFGANPGALAMYVYRPASLPAGAPVVVALHGCTQSAQAYADHSGLAEFADRHGFLLVLAEQPAANNANRCFNWFQPSDSRRGQGEAASIRQMAAHAVSAYGADARRVHVTGLSAGGAMTSVMLAAYPDVFASGAVVAGLPYDCARDVAAAYTCMNPGVDLTPAQWAQRVRDAYPSWAGPWPRVAIWHGDRDTTVVPRNADELRDQWTALHRLPQTPSRTALIGANATRQEQYVAPDGSVAVEVDRVPGMGHGTPVDPGTGPGQCGATAAYFLDSICSSRWIVGFFGLDGGEDPEPGTLPAPTGLVATGVTGSTVTLDWAAVGGAAGYTVHRDGTAVATPAAPPFTDTGLAPGSTYTYAVAARDGDGRPGALSAAVTARTPSDVPVACWTGSNYAHVRAGRATTSGGLTYAKGSNQAMGLYNAFVTHTLRESPAGHFTLAGDGCTVSAAATPATAATAAASVPRPGDDCRRPPRVPGAAHQEVTCLEELTTAGTVASGHTDPADWAGLTPKDLPTPRGVPGVQIDGYFPDTSTTNTNHGWRHDAQFVIRLPDRWNGGLVVSGTPGNREQYANDRAIGDWVLSRGYAFAATDKGNTGTSFQSDGRVPGDAVAEWNSRLTQLTRAARAVVAQHYHRPPARTLATGMSNGGYLVRWQLENHPELYDGGVDWEGTLWRGEGPHLLTFLPPALRHYPVYEAGGPGAGAARAAMHAAGYPAGSEFLWPYHHTYYWGLTQRVYREELDPGYAGADADYDYAARPAPVRAAVDRIALTGRIGKPLITVHGTLDVLLPAARSSDVYARMVREAGRGGLHRYFRIEGGTHTDALVDAFPGRLRPLVPCHRSAFTALERWVERGQRPPAGRTVPVPPGADAAALLSGCRL</sequence>
<dbReference type="GO" id="GO:0005576">
    <property type="term" value="C:extracellular region"/>
    <property type="evidence" value="ECO:0007669"/>
    <property type="project" value="InterPro"/>
</dbReference>
<keyword evidence="3" id="KW-0479">Metal-binding</keyword>
<evidence type="ECO:0000256" key="6">
    <source>
        <dbReference type="ARBA" id="ARBA00022837"/>
    </source>
</evidence>
<evidence type="ECO:0000256" key="8">
    <source>
        <dbReference type="ARBA" id="ARBA00023295"/>
    </source>
</evidence>
<evidence type="ECO:0000259" key="11">
    <source>
        <dbReference type="PROSITE" id="PS50853"/>
    </source>
</evidence>
<dbReference type="NCBIfam" id="TIGR01840">
    <property type="entry name" value="esterase_phb"/>
    <property type="match status" value="1"/>
</dbReference>
<feature type="compositionally biased region" description="Pro residues" evidence="10">
    <location>
        <begin position="1"/>
        <end position="10"/>
    </location>
</feature>
<dbReference type="InterPro" id="IPR013783">
    <property type="entry name" value="Ig-like_fold"/>
</dbReference>
<dbReference type="PANTHER" id="PTHR43037:SF1">
    <property type="entry name" value="BLL1128 PROTEIN"/>
    <property type="match status" value="1"/>
</dbReference>
<dbReference type="GO" id="GO:0016798">
    <property type="term" value="F:hydrolase activity, acting on glycosyl bonds"/>
    <property type="evidence" value="ECO:0007669"/>
    <property type="project" value="UniProtKB-KW"/>
</dbReference>
<evidence type="ECO:0000313" key="13">
    <source>
        <dbReference type="Proteomes" id="UP000422572"/>
    </source>
</evidence>
<dbReference type="PANTHER" id="PTHR43037">
    <property type="entry name" value="UNNAMED PRODUCT-RELATED"/>
    <property type="match status" value="1"/>
</dbReference>
<feature type="domain" description="Fibronectin type-III" evidence="11">
    <location>
        <begin position="365"/>
        <end position="447"/>
    </location>
</feature>
<dbReference type="PROSITE" id="PS50853">
    <property type="entry name" value="FN3"/>
    <property type="match status" value="1"/>
</dbReference>
<keyword evidence="6" id="KW-0106">Calcium</keyword>
<evidence type="ECO:0000313" key="12">
    <source>
        <dbReference type="EMBL" id="QGV82244.1"/>
    </source>
</evidence>
<dbReference type="KEGG" id="sfic:EIZ62_31290"/>
<dbReference type="GO" id="GO:0000272">
    <property type="term" value="P:polysaccharide catabolic process"/>
    <property type="evidence" value="ECO:0007669"/>
    <property type="project" value="UniProtKB-KW"/>
</dbReference>
<keyword evidence="7" id="KW-1015">Disulfide bond</keyword>
<evidence type="ECO:0000256" key="7">
    <source>
        <dbReference type="ARBA" id="ARBA00023157"/>
    </source>
</evidence>
<dbReference type="InterPro" id="IPR029058">
    <property type="entry name" value="AB_hydrolase_fold"/>
</dbReference>
<evidence type="ECO:0000256" key="1">
    <source>
        <dbReference type="ARBA" id="ARBA00006249"/>
    </source>
</evidence>
<name>A0A6I6FG26_9ACTN</name>
<protein>
    <submittedName>
        <fullName evidence="12">PHB depolymerase family esterase</fullName>
    </submittedName>
</protein>
<keyword evidence="13" id="KW-1185">Reference proteome</keyword>
<feature type="region of interest" description="Disordered" evidence="10">
    <location>
        <begin position="560"/>
        <end position="579"/>
    </location>
</feature>
<keyword evidence="4" id="KW-0732">Signal</keyword>
<comment type="similarity">
    <text evidence="1">Belongs to the tannase family.</text>
</comment>
<dbReference type="GO" id="GO:0046872">
    <property type="term" value="F:metal ion binding"/>
    <property type="evidence" value="ECO:0007669"/>
    <property type="project" value="UniProtKB-KW"/>
</dbReference>
<dbReference type="CDD" id="cd00063">
    <property type="entry name" value="FN3"/>
    <property type="match status" value="1"/>
</dbReference>
<dbReference type="InterPro" id="IPR036116">
    <property type="entry name" value="FN3_sf"/>
</dbReference>
<evidence type="ECO:0000256" key="10">
    <source>
        <dbReference type="SAM" id="MobiDB-lite"/>
    </source>
</evidence>
<dbReference type="InterPro" id="IPR011118">
    <property type="entry name" value="Tannase/feruloyl_esterase"/>
</dbReference>
<dbReference type="AlphaFoldDB" id="A0A6I6FG26"/>
<dbReference type="SUPFAM" id="SSF49265">
    <property type="entry name" value="Fibronectin type III"/>
    <property type="match status" value="1"/>
</dbReference>
<dbReference type="Pfam" id="PF10503">
    <property type="entry name" value="Esterase_PHB"/>
    <property type="match status" value="1"/>
</dbReference>
<keyword evidence="9" id="KW-0119">Carbohydrate metabolism</keyword>